<protein>
    <submittedName>
        <fullName evidence="2">Hypothetical_protein</fullName>
    </submittedName>
</protein>
<comment type="caution">
    <text evidence="1">The sequence shown here is derived from an EMBL/GenBank/DDBJ whole genome shotgun (WGS) entry which is preliminary data.</text>
</comment>
<name>A0AA86P1W0_9EUKA</name>
<evidence type="ECO:0000313" key="1">
    <source>
        <dbReference type="EMBL" id="CAI9930068.1"/>
    </source>
</evidence>
<dbReference type="Proteomes" id="UP001642409">
    <property type="component" value="Unassembled WGS sequence"/>
</dbReference>
<accession>A0AA86P1W0</accession>
<dbReference type="EMBL" id="CAXDID020000074">
    <property type="protein sequence ID" value="CAL6015769.1"/>
    <property type="molecule type" value="Genomic_DNA"/>
</dbReference>
<dbReference type="EMBL" id="CATOUU010000444">
    <property type="protein sequence ID" value="CAI9930068.1"/>
    <property type="molecule type" value="Genomic_DNA"/>
</dbReference>
<reference evidence="1" key="1">
    <citation type="submission" date="2023-06" db="EMBL/GenBank/DDBJ databases">
        <authorList>
            <person name="Kurt Z."/>
        </authorList>
    </citation>
    <scope>NUCLEOTIDE SEQUENCE</scope>
</reference>
<keyword evidence="3" id="KW-1185">Reference proteome</keyword>
<sequence length="226" mass="26477">MNCDEIIEKIKQYLDKQHNMDFKEIIYQIQCVDVLIFDMISQQVDEIRDLTTMLKISSENELFKPLLQLRRKLVNQILVPQNIQIFTKYDLQMILSFSYQPSIVHWGQNLIHFFDNNPLINSVFSFPLQTLLINLKICLDQKIINHFQQKMQLITKILIGYVNSDQSNLGYVVQDTSKKINEIIAQMSKMYLSQQTKATFLNAKPLAAPKIFSAKTRAGKRFQKNK</sequence>
<reference evidence="2 3" key="2">
    <citation type="submission" date="2024-07" db="EMBL/GenBank/DDBJ databases">
        <authorList>
            <person name="Akdeniz Z."/>
        </authorList>
    </citation>
    <scope>NUCLEOTIDE SEQUENCE [LARGE SCALE GENOMIC DNA]</scope>
</reference>
<evidence type="ECO:0000313" key="2">
    <source>
        <dbReference type="EMBL" id="CAL6015769.1"/>
    </source>
</evidence>
<proteinExistence type="predicted"/>
<evidence type="ECO:0000313" key="3">
    <source>
        <dbReference type="Proteomes" id="UP001642409"/>
    </source>
</evidence>
<gene>
    <name evidence="1" type="ORF">HINF_LOCUS17713</name>
    <name evidence="2" type="ORF">HINF_LOCUS25157</name>
</gene>
<organism evidence="1">
    <name type="scientific">Hexamita inflata</name>
    <dbReference type="NCBI Taxonomy" id="28002"/>
    <lineage>
        <taxon>Eukaryota</taxon>
        <taxon>Metamonada</taxon>
        <taxon>Diplomonadida</taxon>
        <taxon>Hexamitidae</taxon>
        <taxon>Hexamitinae</taxon>
        <taxon>Hexamita</taxon>
    </lineage>
</organism>
<dbReference type="AlphaFoldDB" id="A0AA86P1W0"/>